<dbReference type="InterPro" id="IPR027417">
    <property type="entry name" value="P-loop_NTPase"/>
</dbReference>
<evidence type="ECO:0000313" key="4">
    <source>
        <dbReference type="EMBL" id="EST46648.1"/>
    </source>
</evidence>
<dbReference type="GO" id="GO:0004386">
    <property type="term" value="F:helicase activity"/>
    <property type="evidence" value="ECO:0007669"/>
    <property type="project" value="UniProtKB-KW"/>
</dbReference>
<feature type="domain" description="Helicase ATP-binding" evidence="2">
    <location>
        <begin position="48"/>
        <end position="212"/>
    </location>
</feature>
<sequence length="646" mass="73974">MSVQTKLLELVNQQANSLFSYQKQTVNFINISFSNHQTFQKYSLNMANQLNFAPSGVLIGHEPGLGKTVIISHFLYIQFANCQIKKALIIAPKSLIIQWKQHILTWCNNVNVLILDGSAKQKLDILANASKFTQLIIISSYQSVIRNFNLLVSLKFDILVADEATELKNTNSQNFKHLTQFPHQAFKIALTGTPIMNSLTELFAIVQFAVPNFFGDQKQFQKHYIKNIEKNPPDQLSMECERRIAEKLAEIMLRFTKNQIKSKLTNKQEIIVWANLPNRVEYQNQIENKNQDHVFSQIQKLKICTETQKLAIIIKMASFFATKHLKTLIFAENISTLKTLQASLNSLLITGEIPSLQRDALQQRFQSDKDVFICVLSMKIGALGLNLQAAQRVIIVSPHWNPQIEEQAVARAWRLGGKSEVIVYKMVFRACIDEKIVQRQLFKRGLTQVIGGKELFQVDGDLYDVLEQKSCGLEIESVNGDLDLLKILKDEFKEINIQFGEILAQNEVIHEKLVKNSFGNENISKFIALPTIDELRRQDKMNRPIIIDVSQTQTELDSIFGESDINLGLELAREDSTKQYPIEQEKLLVHRFLSTDQTVRNDSNEVDKNQTDDEFDELSIHDIQEVQGQQRTQLMDLLDQMDSSEF</sequence>
<keyword evidence="4" id="KW-0347">Helicase</keyword>
<organism evidence="4">
    <name type="scientific">Spironucleus salmonicida</name>
    <dbReference type="NCBI Taxonomy" id="348837"/>
    <lineage>
        <taxon>Eukaryota</taxon>
        <taxon>Metamonada</taxon>
        <taxon>Diplomonadida</taxon>
        <taxon>Hexamitidae</taxon>
        <taxon>Hexamitinae</taxon>
        <taxon>Spironucleus</taxon>
    </lineage>
</organism>
<reference evidence="4 5" key="1">
    <citation type="journal article" date="2014" name="PLoS Genet.">
        <title>The Genome of Spironucleus salmonicida Highlights a Fish Pathogen Adapted to Fluctuating Environments.</title>
        <authorList>
            <person name="Xu F."/>
            <person name="Jerlstrom-Hultqvist J."/>
            <person name="Einarsson E."/>
            <person name="Astvaldsson A."/>
            <person name="Svard S.G."/>
            <person name="Andersson J.O."/>
        </authorList>
    </citation>
    <scope>NUCLEOTIDE SEQUENCE</scope>
    <source>
        <strain evidence="5">ATCC 50377</strain>
    </source>
</reference>
<dbReference type="InterPro" id="IPR049730">
    <property type="entry name" value="SNF2/RAD54-like_C"/>
</dbReference>
<protein>
    <submittedName>
        <fullName evidence="4">SNF2 family helicase</fullName>
    </submittedName>
</protein>
<dbReference type="GO" id="GO:0005634">
    <property type="term" value="C:nucleus"/>
    <property type="evidence" value="ECO:0007669"/>
    <property type="project" value="TreeGrafter"/>
</dbReference>
<dbReference type="SMART" id="SM00490">
    <property type="entry name" value="HELICc"/>
    <property type="match status" value="1"/>
</dbReference>
<dbReference type="CDD" id="cd17919">
    <property type="entry name" value="DEXHc_Snf"/>
    <property type="match status" value="1"/>
</dbReference>
<dbReference type="GO" id="GO:0005524">
    <property type="term" value="F:ATP binding"/>
    <property type="evidence" value="ECO:0007669"/>
    <property type="project" value="InterPro"/>
</dbReference>
<evidence type="ECO:0000313" key="5">
    <source>
        <dbReference type="EMBL" id="KAH0571274.1"/>
    </source>
</evidence>
<dbReference type="Gene3D" id="3.40.50.300">
    <property type="entry name" value="P-loop containing nucleotide triphosphate hydrolases"/>
    <property type="match status" value="1"/>
</dbReference>
<dbReference type="InterPro" id="IPR038718">
    <property type="entry name" value="SNF2-like_sf"/>
</dbReference>
<evidence type="ECO:0000259" key="3">
    <source>
        <dbReference type="PROSITE" id="PS51194"/>
    </source>
</evidence>
<keyword evidence="4" id="KW-0067">ATP-binding</keyword>
<dbReference type="GO" id="GO:0007131">
    <property type="term" value="P:reciprocal meiotic recombination"/>
    <property type="evidence" value="ECO:0007669"/>
    <property type="project" value="TreeGrafter"/>
</dbReference>
<dbReference type="CDD" id="cd18793">
    <property type="entry name" value="SF2_C_SNF"/>
    <property type="match status" value="1"/>
</dbReference>
<dbReference type="AlphaFoldDB" id="V6LQX4"/>
<dbReference type="PANTHER" id="PTHR45629">
    <property type="entry name" value="SNF2/RAD54 FAMILY MEMBER"/>
    <property type="match status" value="1"/>
</dbReference>
<dbReference type="PANTHER" id="PTHR45629:SF7">
    <property type="entry name" value="DNA EXCISION REPAIR PROTEIN ERCC-6-RELATED"/>
    <property type="match status" value="1"/>
</dbReference>
<dbReference type="InterPro" id="IPR000330">
    <property type="entry name" value="SNF2_N"/>
</dbReference>
<dbReference type="EMBL" id="KI546073">
    <property type="protein sequence ID" value="EST46648.1"/>
    <property type="molecule type" value="Genomic_DNA"/>
</dbReference>
<dbReference type="SUPFAM" id="SSF52540">
    <property type="entry name" value="P-loop containing nucleoside triphosphate hydrolases"/>
    <property type="match status" value="2"/>
</dbReference>
<gene>
    <name evidence="4" type="ORF">SS50377_13451</name>
    <name evidence="5" type="ORF">SS50377_27575</name>
</gene>
<dbReference type="SMART" id="SM00487">
    <property type="entry name" value="DEXDc"/>
    <property type="match status" value="1"/>
</dbReference>
<feature type="domain" description="Helicase C-terminal" evidence="3">
    <location>
        <begin position="297"/>
        <end position="463"/>
    </location>
</feature>
<reference evidence="5" key="2">
    <citation type="submission" date="2020-12" db="EMBL/GenBank/DDBJ databases">
        <title>New Spironucleus salmonicida genome in near-complete chromosomes.</title>
        <authorList>
            <person name="Xu F."/>
            <person name="Kurt Z."/>
            <person name="Jimenez-Gonzalez A."/>
            <person name="Astvaldsson A."/>
            <person name="Andersson J.O."/>
            <person name="Svard S.G."/>
        </authorList>
    </citation>
    <scope>NUCLEOTIDE SEQUENCE</scope>
    <source>
        <strain evidence="5">ATCC 50377</strain>
    </source>
</reference>
<proteinExistence type="predicted"/>
<dbReference type="PROSITE" id="PS51194">
    <property type="entry name" value="HELICASE_CTER"/>
    <property type="match status" value="1"/>
</dbReference>
<keyword evidence="1" id="KW-0378">Hydrolase</keyword>
<dbReference type="GO" id="GO:0016787">
    <property type="term" value="F:hydrolase activity"/>
    <property type="evidence" value="ECO:0007669"/>
    <property type="project" value="UniProtKB-KW"/>
</dbReference>
<dbReference type="Gene3D" id="3.40.50.10810">
    <property type="entry name" value="Tandem AAA-ATPase domain"/>
    <property type="match status" value="1"/>
</dbReference>
<name>V6LQX4_9EUKA</name>
<dbReference type="InterPro" id="IPR001650">
    <property type="entry name" value="Helicase_C-like"/>
</dbReference>
<accession>V6LQX4</accession>
<evidence type="ECO:0000259" key="2">
    <source>
        <dbReference type="PROSITE" id="PS51192"/>
    </source>
</evidence>
<dbReference type="OrthoDB" id="413460at2759"/>
<dbReference type="VEuPathDB" id="GiardiaDB:SS50377_27575"/>
<keyword evidence="6" id="KW-1185">Reference proteome</keyword>
<evidence type="ECO:0000313" key="6">
    <source>
        <dbReference type="Proteomes" id="UP000018208"/>
    </source>
</evidence>
<dbReference type="Pfam" id="PF00176">
    <property type="entry name" value="SNF2-rel_dom"/>
    <property type="match status" value="1"/>
</dbReference>
<keyword evidence="4" id="KW-0547">Nucleotide-binding</keyword>
<evidence type="ECO:0000256" key="1">
    <source>
        <dbReference type="ARBA" id="ARBA00022801"/>
    </source>
</evidence>
<dbReference type="InterPro" id="IPR050496">
    <property type="entry name" value="SNF2_RAD54_helicase_repair"/>
</dbReference>
<dbReference type="InterPro" id="IPR014001">
    <property type="entry name" value="Helicase_ATP-bd"/>
</dbReference>
<dbReference type="Pfam" id="PF00271">
    <property type="entry name" value="Helicase_C"/>
    <property type="match status" value="1"/>
</dbReference>
<dbReference type="PROSITE" id="PS51192">
    <property type="entry name" value="HELICASE_ATP_BIND_1"/>
    <property type="match status" value="1"/>
</dbReference>
<dbReference type="EMBL" id="AUWU02000007">
    <property type="protein sequence ID" value="KAH0571274.1"/>
    <property type="molecule type" value="Genomic_DNA"/>
</dbReference>
<dbReference type="GO" id="GO:0015616">
    <property type="term" value="F:DNA translocase activity"/>
    <property type="evidence" value="ECO:0007669"/>
    <property type="project" value="TreeGrafter"/>
</dbReference>
<dbReference type="GO" id="GO:0045003">
    <property type="term" value="P:double-strand break repair via synthesis-dependent strand annealing"/>
    <property type="evidence" value="ECO:0007669"/>
    <property type="project" value="TreeGrafter"/>
</dbReference>
<dbReference type="Proteomes" id="UP000018208">
    <property type="component" value="Unassembled WGS sequence"/>
</dbReference>